<dbReference type="GO" id="GO:0016491">
    <property type="term" value="F:oxidoreductase activity"/>
    <property type="evidence" value="ECO:0007669"/>
    <property type="project" value="UniProtKB-KW"/>
</dbReference>
<proteinExistence type="predicted"/>
<protein>
    <recommendedName>
        <fullName evidence="3">NADH:flavin oxidoreductase/NADH oxidase N-terminal domain-containing protein</fullName>
    </recommendedName>
</protein>
<evidence type="ECO:0000256" key="2">
    <source>
        <dbReference type="ARBA" id="ARBA00023002"/>
    </source>
</evidence>
<dbReference type="Gene3D" id="3.20.20.70">
    <property type="entry name" value="Aldolase class I"/>
    <property type="match status" value="1"/>
</dbReference>
<dbReference type="InterPro" id="IPR051799">
    <property type="entry name" value="NADH_flavin_oxidoreductase"/>
</dbReference>
<dbReference type="GO" id="GO:0010181">
    <property type="term" value="F:FMN binding"/>
    <property type="evidence" value="ECO:0007669"/>
    <property type="project" value="InterPro"/>
</dbReference>
<dbReference type="SUPFAM" id="SSF51395">
    <property type="entry name" value="FMN-linked oxidoreductases"/>
    <property type="match status" value="1"/>
</dbReference>
<dbReference type="KEGG" id="crq:GCK72_019379"/>
<dbReference type="EMBL" id="WUAV01000005">
    <property type="protein sequence ID" value="KAF1752824.1"/>
    <property type="molecule type" value="Genomic_DNA"/>
</dbReference>
<organism evidence="4 5">
    <name type="scientific">Caenorhabditis remanei</name>
    <name type="common">Caenorhabditis vulgaris</name>
    <dbReference type="NCBI Taxonomy" id="31234"/>
    <lineage>
        <taxon>Eukaryota</taxon>
        <taxon>Metazoa</taxon>
        <taxon>Ecdysozoa</taxon>
        <taxon>Nematoda</taxon>
        <taxon>Chromadorea</taxon>
        <taxon>Rhabditida</taxon>
        <taxon>Rhabditina</taxon>
        <taxon>Rhabditomorpha</taxon>
        <taxon>Rhabditoidea</taxon>
        <taxon>Rhabditidae</taxon>
        <taxon>Peloderinae</taxon>
        <taxon>Caenorhabditis</taxon>
    </lineage>
</organism>
<keyword evidence="2" id="KW-0560">Oxidoreductase</keyword>
<sequence length="442" mass="49432">MSFSRISTAAVDTAVLGEPLIFRHGKKANNRIMKSPLSEKMYNWKQHNLETLGLPTEEIINLYSHWGQGGYGIILTGNLGVDPKYVGEAGQGLVTLENTNEESRKLFAKQAQVMKATGALAIAQTNHVGKLARENYTNELGQNHTLVESAKNPLEFSVEEIEENIFKRFAHAASVLYESGFDGMEMHSAHGMIFNQFLVPENQRNDKYGGSIENRTRLLLDTYKAVRGVVPESTGFLVGVKLNSRDFQECGMSREDIIKNAGFDFVELTGGAMESAIKEAQKRQTTIDRENFFLDFVAYTSEIFKETVVYITGRWQTANAMVSSVNMGLTKGVGLGRWSCSEPEFPRKLIAGEVFSCPDYKFTPSEFGQMKNAAHWQMKQLGDKEYDSNIRSSQFVTDFTVEEETSNFKKACEVYRTHLAAIGGQDSHAGVINYKPLNNNNQ</sequence>
<dbReference type="InterPro" id="IPR013785">
    <property type="entry name" value="Aldolase_TIM"/>
</dbReference>
<reference evidence="4 5" key="1">
    <citation type="submission" date="2019-12" db="EMBL/GenBank/DDBJ databases">
        <title>Chromosome-level assembly of the Caenorhabditis remanei genome.</title>
        <authorList>
            <person name="Teterina A.A."/>
            <person name="Willis J.H."/>
            <person name="Phillips P.C."/>
        </authorList>
    </citation>
    <scope>NUCLEOTIDE SEQUENCE [LARGE SCALE GENOMIC DNA]</scope>
    <source>
        <strain evidence="4 5">PX506</strain>
        <tissue evidence="4">Whole organism</tissue>
    </source>
</reference>
<dbReference type="GeneID" id="9839367"/>
<comment type="caution">
    <text evidence="4">The sequence shown here is derived from an EMBL/GenBank/DDBJ whole genome shotgun (WGS) entry which is preliminary data.</text>
</comment>
<keyword evidence="1" id="KW-0285">Flavoprotein</keyword>
<evidence type="ECO:0000256" key="1">
    <source>
        <dbReference type="ARBA" id="ARBA00022630"/>
    </source>
</evidence>
<evidence type="ECO:0000313" key="5">
    <source>
        <dbReference type="Proteomes" id="UP000483820"/>
    </source>
</evidence>
<dbReference type="InterPro" id="IPR001155">
    <property type="entry name" value="OxRdtase_FMN_N"/>
</dbReference>
<dbReference type="AlphaFoldDB" id="A0A6A5GDL4"/>
<evidence type="ECO:0000313" key="4">
    <source>
        <dbReference type="EMBL" id="KAF1752824.1"/>
    </source>
</evidence>
<dbReference type="RefSeq" id="XP_053581909.1">
    <property type="nucleotide sequence ID" value="XM_053732996.1"/>
</dbReference>
<dbReference type="Pfam" id="PF00724">
    <property type="entry name" value="Oxidored_FMN"/>
    <property type="match status" value="1"/>
</dbReference>
<dbReference type="PANTHER" id="PTHR43656">
    <property type="entry name" value="BINDING OXIDOREDUCTASE, PUTATIVE (AFU_ORTHOLOGUE AFUA_2G08260)-RELATED"/>
    <property type="match status" value="1"/>
</dbReference>
<name>A0A6A5GDL4_CAERE</name>
<gene>
    <name evidence="4" type="ORF">GCK72_019379</name>
</gene>
<feature type="domain" description="NADH:flavin oxidoreductase/NADH oxidase N-terminal" evidence="3">
    <location>
        <begin position="19"/>
        <end position="349"/>
    </location>
</feature>
<dbReference type="Proteomes" id="UP000483820">
    <property type="component" value="Chromosome V"/>
</dbReference>
<dbReference type="CTD" id="9839367"/>
<dbReference type="PANTHER" id="PTHR43656:SF5">
    <property type="entry name" value="NADH:FLAVIN OXIDOREDUCTASE_NADH OXIDASE N-TERMINAL DOMAIN-CONTAINING PROTEIN"/>
    <property type="match status" value="1"/>
</dbReference>
<accession>A0A6A5GDL4</accession>
<evidence type="ECO:0000259" key="3">
    <source>
        <dbReference type="Pfam" id="PF00724"/>
    </source>
</evidence>